<sequence length="449" mass="51302">MRTHPEWLDGSKNSTDHTHSWSVLGNLFMEKKGYCLGMVGLSMLIGRISYLYFIMNLYAEKCFDRFHYDITNWGRNFTSHVQLPETSEKKLISAWLCQGMFVANSTGGDKSNLEQYDVTTRVHISLMPDVGNVVLHPNIIPKNIFMFIAPVSLNQSPESGFTEVSWGEHGENYYYWSFDPDGSTQISQRVCDLIGLPKYKVEIYHFASFCFDHQFQAIQQVQKFFGYDPLTRDFAKACGLPLIEIISLSEDPDKLHADQSIEELDNWHIVHDNLDDVSSSDSESIHDNTSAQSQGIWFPMPQLRQEMNFTVSEILNNHDLDGSELDSGSDNWSDLGLETSKFDSPPDISIQYLEPSPWLEGYLIGNDGLSKSCRGVTSRDGTRFCWMFGLNVSDASPPVYTEQWICVGCHYSHVQVQVECAKCGMWFGDQYRPGVLRSIRSNYYYTSFY</sequence>
<dbReference type="AlphaFoldDB" id="A0A4S8KV10"/>
<reference evidence="2 3" key="1">
    <citation type="journal article" date="2019" name="Nat. Ecol. Evol.">
        <title>Megaphylogeny resolves global patterns of mushroom evolution.</title>
        <authorList>
            <person name="Varga T."/>
            <person name="Krizsan K."/>
            <person name="Foldi C."/>
            <person name="Dima B."/>
            <person name="Sanchez-Garcia M."/>
            <person name="Sanchez-Ramirez S."/>
            <person name="Szollosi G.J."/>
            <person name="Szarkandi J.G."/>
            <person name="Papp V."/>
            <person name="Albert L."/>
            <person name="Andreopoulos W."/>
            <person name="Angelini C."/>
            <person name="Antonin V."/>
            <person name="Barry K.W."/>
            <person name="Bougher N.L."/>
            <person name="Buchanan P."/>
            <person name="Buyck B."/>
            <person name="Bense V."/>
            <person name="Catcheside P."/>
            <person name="Chovatia M."/>
            <person name="Cooper J."/>
            <person name="Damon W."/>
            <person name="Desjardin D."/>
            <person name="Finy P."/>
            <person name="Geml J."/>
            <person name="Haridas S."/>
            <person name="Hughes K."/>
            <person name="Justo A."/>
            <person name="Karasinski D."/>
            <person name="Kautmanova I."/>
            <person name="Kiss B."/>
            <person name="Kocsube S."/>
            <person name="Kotiranta H."/>
            <person name="LaButti K.M."/>
            <person name="Lechner B.E."/>
            <person name="Liimatainen K."/>
            <person name="Lipzen A."/>
            <person name="Lukacs Z."/>
            <person name="Mihaltcheva S."/>
            <person name="Morgado L.N."/>
            <person name="Niskanen T."/>
            <person name="Noordeloos M.E."/>
            <person name="Ohm R.A."/>
            <person name="Ortiz-Santana B."/>
            <person name="Ovrebo C."/>
            <person name="Racz N."/>
            <person name="Riley R."/>
            <person name="Savchenko A."/>
            <person name="Shiryaev A."/>
            <person name="Soop K."/>
            <person name="Spirin V."/>
            <person name="Szebenyi C."/>
            <person name="Tomsovsky M."/>
            <person name="Tulloss R.E."/>
            <person name="Uehling J."/>
            <person name="Grigoriev I.V."/>
            <person name="Vagvolgyi C."/>
            <person name="Papp T."/>
            <person name="Martin F.M."/>
            <person name="Miettinen O."/>
            <person name="Hibbett D.S."/>
            <person name="Nagy L.G."/>
        </authorList>
    </citation>
    <scope>NUCLEOTIDE SEQUENCE [LARGE SCALE GENOMIC DNA]</scope>
    <source>
        <strain evidence="2 3">CBS 962.96</strain>
    </source>
</reference>
<feature type="transmembrane region" description="Helical" evidence="1">
    <location>
        <begin position="34"/>
        <end position="55"/>
    </location>
</feature>
<accession>A0A4S8KV10</accession>
<evidence type="ECO:0000313" key="3">
    <source>
        <dbReference type="Proteomes" id="UP000297245"/>
    </source>
</evidence>
<evidence type="ECO:0000313" key="2">
    <source>
        <dbReference type="EMBL" id="THU79737.1"/>
    </source>
</evidence>
<keyword evidence="1" id="KW-1133">Transmembrane helix</keyword>
<dbReference type="EMBL" id="ML179982">
    <property type="protein sequence ID" value="THU79737.1"/>
    <property type="molecule type" value="Genomic_DNA"/>
</dbReference>
<keyword evidence="1" id="KW-0472">Membrane</keyword>
<dbReference type="OrthoDB" id="3063557at2759"/>
<keyword evidence="3" id="KW-1185">Reference proteome</keyword>
<evidence type="ECO:0000256" key="1">
    <source>
        <dbReference type="SAM" id="Phobius"/>
    </source>
</evidence>
<keyword evidence="1" id="KW-0812">Transmembrane</keyword>
<protein>
    <submittedName>
        <fullName evidence="2">Uncharacterized protein</fullName>
    </submittedName>
</protein>
<dbReference type="Proteomes" id="UP000297245">
    <property type="component" value="Unassembled WGS sequence"/>
</dbReference>
<proteinExistence type="predicted"/>
<name>A0A4S8KV10_DENBC</name>
<gene>
    <name evidence="2" type="ORF">K435DRAFT_519550</name>
</gene>
<organism evidence="2 3">
    <name type="scientific">Dendrothele bispora (strain CBS 962.96)</name>
    <dbReference type="NCBI Taxonomy" id="1314807"/>
    <lineage>
        <taxon>Eukaryota</taxon>
        <taxon>Fungi</taxon>
        <taxon>Dikarya</taxon>
        <taxon>Basidiomycota</taxon>
        <taxon>Agaricomycotina</taxon>
        <taxon>Agaricomycetes</taxon>
        <taxon>Agaricomycetidae</taxon>
        <taxon>Agaricales</taxon>
        <taxon>Agaricales incertae sedis</taxon>
        <taxon>Dendrothele</taxon>
    </lineage>
</organism>